<keyword evidence="2" id="KW-0472">Membrane</keyword>
<name>A0A1H0QZ51_9ACTN</name>
<sequence>MSEHTPQPVPGAEPGPLTQTVPPMPATEPAPVAGTVPAVPATEPEPVVETVLPVPVTQTAPVAETVPPRPAAEPAPAGAEPVALLPVPEQPGDPLTSPSAQPLVPDADVLAGHGDAEAPARPPRRKLRAVARWTAALLVFAAFGGAAAYGVTQPERTHIPGLRTPDDGRYTYPPVALPRLPSGSPRPLASSNTAGIHYADVRSLLLPAPVTATADPAFPGAKGFLPTKDFLKTFDLGSQWFVDDAATIARDAGLRHIAARAWTMPDGTRTEVYLLQFITAGYAETYQDDMQGMTLKAAPEASEDVGPQRTGVPVGVSVDGQAEDKPYGAAAVKFARLRSGDVVGLVVQTRKGALGAVPEVPFEQTVRLQAQLLG</sequence>
<protein>
    <submittedName>
        <fullName evidence="3">Uncharacterized protein</fullName>
    </submittedName>
</protein>
<gene>
    <name evidence="3" type="ORF">SAMN05216259_12058</name>
</gene>
<keyword evidence="2" id="KW-0812">Transmembrane</keyword>
<evidence type="ECO:0000256" key="2">
    <source>
        <dbReference type="SAM" id="Phobius"/>
    </source>
</evidence>
<proteinExistence type="predicted"/>
<keyword evidence="2" id="KW-1133">Transmembrane helix</keyword>
<dbReference type="EMBL" id="FNIE01000020">
    <property type="protein sequence ID" value="SDP22497.1"/>
    <property type="molecule type" value="Genomic_DNA"/>
</dbReference>
<feature type="transmembrane region" description="Helical" evidence="2">
    <location>
        <begin position="130"/>
        <end position="151"/>
    </location>
</feature>
<organism evidence="3 4">
    <name type="scientific">Actinacidiphila guanduensis</name>
    <dbReference type="NCBI Taxonomy" id="310781"/>
    <lineage>
        <taxon>Bacteria</taxon>
        <taxon>Bacillati</taxon>
        <taxon>Actinomycetota</taxon>
        <taxon>Actinomycetes</taxon>
        <taxon>Kitasatosporales</taxon>
        <taxon>Streptomycetaceae</taxon>
        <taxon>Actinacidiphila</taxon>
    </lineage>
</organism>
<evidence type="ECO:0000256" key="1">
    <source>
        <dbReference type="SAM" id="MobiDB-lite"/>
    </source>
</evidence>
<dbReference type="AlphaFoldDB" id="A0A1H0QZ51"/>
<dbReference type="RefSeq" id="WP_176930665.1">
    <property type="nucleotide sequence ID" value="NZ_FNIE01000020.1"/>
</dbReference>
<accession>A0A1H0QZ51</accession>
<evidence type="ECO:0000313" key="4">
    <source>
        <dbReference type="Proteomes" id="UP000199341"/>
    </source>
</evidence>
<feature type="region of interest" description="Disordered" evidence="1">
    <location>
        <begin position="1"/>
        <end position="38"/>
    </location>
</feature>
<reference evidence="3 4" key="1">
    <citation type="submission" date="2016-10" db="EMBL/GenBank/DDBJ databases">
        <authorList>
            <person name="de Groot N.N."/>
        </authorList>
    </citation>
    <scope>NUCLEOTIDE SEQUENCE [LARGE SCALE GENOMIC DNA]</scope>
    <source>
        <strain evidence="3 4">CGMCC 4.2022</strain>
    </source>
</reference>
<dbReference type="STRING" id="310781.SAMN05216259_12058"/>
<evidence type="ECO:0000313" key="3">
    <source>
        <dbReference type="EMBL" id="SDP22497.1"/>
    </source>
</evidence>
<feature type="region of interest" description="Disordered" evidence="1">
    <location>
        <begin position="83"/>
        <end position="123"/>
    </location>
</feature>
<dbReference type="Proteomes" id="UP000199341">
    <property type="component" value="Unassembled WGS sequence"/>
</dbReference>
<keyword evidence="4" id="KW-1185">Reference proteome</keyword>
<feature type="compositionally biased region" description="Low complexity" evidence="1">
    <location>
        <begin position="29"/>
        <end position="38"/>
    </location>
</feature>